<dbReference type="AlphaFoldDB" id="A0A0F9H8T2"/>
<reference evidence="1" key="1">
    <citation type="journal article" date="2015" name="Nature">
        <title>Complex archaea that bridge the gap between prokaryotes and eukaryotes.</title>
        <authorList>
            <person name="Spang A."/>
            <person name="Saw J.H."/>
            <person name="Jorgensen S.L."/>
            <person name="Zaremba-Niedzwiedzka K."/>
            <person name="Martijn J."/>
            <person name="Lind A.E."/>
            <person name="van Eijk R."/>
            <person name="Schleper C."/>
            <person name="Guy L."/>
            <person name="Ettema T.J."/>
        </authorList>
    </citation>
    <scope>NUCLEOTIDE SEQUENCE</scope>
</reference>
<evidence type="ECO:0000313" key="1">
    <source>
        <dbReference type="EMBL" id="KKM07539.1"/>
    </source>
</evidence>
<proteinExistence type="predicted"/>
<name>A0A0F9H8T2_9ZZZZ</name>
<protein>
    <submittedName>
        <fullName evidence="1">Uncharacterized protein</fullName>
    </submittedName>
</protein>
<comment type="caution">
    <text evidence="1">The sequence shown here is derived from an EMBL/GenBank/DDBJ whole genome shotgun (WGS) entry which is preliminary data.</text>
</comment>
<organism evidence="1">
    <name type="scientific">marine sediment metagenome</name>
    <dbReference type="NCBI Taxonomy" id="412755"/>
    <lineage>
        <taxon>unclassified sequences</taxon>
        <taxon>metagenomes</taxon>
        <taxon>ecological metagenomes</taxon>
    </lineage>
</organism>
<sequence>MPEPMTAQLDLRVWSQAINSGQYGLSTDGRREDVSREIERRVIALVAGVLGVAAERVSAESEWFTSERPCPALVGRQREDQCGEPTTLRSVVGRPYLACADRHETPVEERAT</sequence>
<accession>A0A0F9H8T2</accession>
<dbReference type="EMBL" id="LAZR01015750">
    <property type="protein sequence ID" value="KKM07539.1"/>
    <property type="molecule type" value="Genomic_DNA"/>
</dbReference>
<gene>
    <name evidence="1" type="ORF">LCGC14_1732940</name>
</gene>